<keyword evidence="2" id="KW-0449">Lipoprotein</keyword>
<dbReference type="InterPro" id="IPR050778">
    <property type="entry name" value="Cueball_EGF_LRP_Nidogen"/>
</dbReference>
<dbReference type="OrthoDB" id="5521584at2"/>
<name>A0A4P2Q1I4_SORCE</name>
<reference evidence="2 3" key="1">
    <citation type="submission" date="2015-09" db="EMBL/GenBank/DDBJ databases">
        <title>Sorangium comparison.</title>
        <authorList>
            <person name="Zaburannyi N."/>
            <person name="Bunk B."/>
            <person name="Overmann J."/>
            <person name="Mueller R."/>
        </authorList>
    </citation>
    <scope>NUCLEOTIDE SEQUENCE [LARGE SCALE GENOMIC DNA]</scope>
    <source>
        <strain evidence="2 3">So ceGT47</strain>
    </source>
</reference>
<evidence type="ECO:0000313" key="3">
    <source>
        <dbReference type="Proteomes" id="UP000295781"/>
    </source>
</evidence>
<dbReference type="InterPro" id="IPR011042">
    <property type="entry name" value="6-blade_b-propeller_TolB-like"/>
</dbReference>
<feature type="chain" id="PRO_5020222669" evidence="1">
    <location>
        <begin position="19"/>
        <end position="411"/>
    </location>
</feature>
<dbReference type="Gene3D" id="2.120.10.30">
    <property type="entry name" value="TolB, C-terminal domain"/>
    <property type="match status" value="2"/>
</dbReference>
<protein>
    <submittedName>
        <fullName evidence="2">Low-density lipoprotein receptor-related protein</fullName>
    </submittedName>
</protein>
<dbReference type="SMART" id="SM00135">
    <property type="entry name" value="LY"/>
    <property type="match status" value="3"/>
</dbReference>
<dbReference type="EMBL" id="CP012670">
    <property type="protein sequence ID" value="AUX23060.1"/>
    <property type="molecule type" value="Genomic_DNA"/>
</dbReference>
<proteinExistence type="predicted"/>
<dbReference type="SUPFAM" id="SSF101898">
    <property type="entry name" value="NHL repeat"/>
    <property type="match status" value="1"/>
</dbReference>
<sequence>MRQVFRVGWMLGLATAVAACTSLLGDFDVGTGDASSAGGGGASATGGGGASSTGGAEPCPAGWRDCDGNPAGCEVDVTSDPQNCGACGAVCLAGGSCSADGCSGVTEIARGYSDAAFLAIYQDEVYWTAGDDAAGSVLKVSIHGGPITRLAAGQNAPYGIAVNAHGVFWSNLNAKRVMKVDHEGKEEPRWVVDSDYVTLGVVADEADVFWAQRAGSIGTPGNGSLIGRIRMPDGEADARFRRDDMTSPHLLALDEGHVYWVDRRERGGVNRTSRRDGGPTTRVANDQSFPYAVAVDRDHVYWVNNSSTNASAVMRAPKDGRQAPKPVWVPSGEDDVRNQLPNSIAVDDEDSYVYWTDQGAARVWRKRKDGSGNQETLYRGGVPRGIVLHGDFVYWVNATPDGAVLKLRRPE</sequence>
<dbReference type="PROSITE" id="PS51257">
    <property type="entry name" value="PROKAR_LIPOPROTEIN"/>
    <property type="match status" value="1"/>
</dbReference>
<dbReference type="AlphaFoldDB" id="A0A4P2Q1I4"/>
<dbReference type="PANTHER" id="PTHR46513">
    <property type="entry name" value="VITELLOGENIN RECEPTOR-LIKE PROTEIN-RELATED-RELATED"/>
    <property type="match status" value="1"/>
</dbReference>
<feature type="signal peptide" evidence="1">
    <location>
        <begin position="1"/>
        <end position="18"/>
    </location>
</feature>
<organism evidence="2 3">
    <name type="scientific">Sorangium cellulosum</name>
    <name type="common">Polyangium cellulosum</name>
    <dbReference type="NCBI Taxonomy" id="56"/>
    <lineage>
        <taxon>Bacteria</taxon>
        <taxon>Pseudomonadati</taxon>
        <taxon>Myxococcota</taxon>
        <taxon>Polyangia</taxon>
        <taxon>Polyangiales</taxon>
        <taxon>Polyangiaceae</taxon>
        <taxon>Sorangium</taxon>
    </lineage>
</organism>
<accession>A0A4P2Q1I4</accession>
<evidence type="ECO:0000313" key="2">
    <source>
        <dbReference type="EMBL" id="AUX23060.1"/>
    </source>
</evidence>
<gene>
    <name evidence="2" type="ORF">SOCEGT47_035780</name>
</gene>
<dbReference type="RefSeq" id="WP_129348126.1">
    <property type="nucleotide sequence ID" value="NZ_CP012670.1"/>
</dbReference>
<dbReference type="InterPro" id="IPR000033">
    <property type="entry name" value="LDLR_classB_rpt"/>
</dbReference>
<keyword evidence="2" id="KW-0675">Receptor</keyword>
<keyword evidence="1" id="KW-0732">Signal</keyword>
<evidence type="ECO:0000256" key="1">
    <source>
        <dbReference type="SAM" id="SignalP"/>
    </source>
</evidence>
<dbReference type="Proteomes" id="UP000295781">
    <property type="component" value="Chromosome"/>
</dbReference>